<protein>
    <submittedName>
        <fullName evidence="1">Uncharacterized protein</fullName>
    </submittedName>
</protein>
<dbReference type="AlphaFoldDB" id="A0A3N2CR35"/>
<keyword evidence="2" id="KW-1185">Reference proteome</keyword>
<organism evidence="1 2">
    <name type="scientific">Nocardioides aurantiacus</name>
    <dbReference type="NCBI Taxonomy" id="86796"/>
    <lineage>
        <taxon>Bacteria</taxon>
        <taxon>Bacillati</taxon>
        <taxon>Actinomycetota</taxon>
        <taxon>Actinomycetes</taxon>
        <taxon>Propionibacteriales</taxon>
        <taxon>Nocardioidaceae</taxon>
        <taxon>Nocardioides</taxon>
    </lineage>
</organism>
<sequence>MPETPDDVIESHSARLHRIGVTFDDVEALECIWNGSEAFRLIADDRSGSLADYGYSVVDSLDAIWHELDASVAHLYMQHGFTPHQAFVLNEDRRAKTNLWGPDFDSDRLHELLDAKMPRPLLIQTLLVAESPLETETLIGAMTLDGMHPETYNPEPATAQVEARAASLKVQIHDCDCEF</sequence>
<proteinExistence type="predicted"/>
<dbReference type="Proteomes" id="UP000281738">
    <property type="component" value="Unassembled WGS sequence"/>
</dbReference>
<dbReference type="EMBL" id="RKHO01000001">
    <property type="protein sequence ID" value="ROR89993.1"/>
    <property type="molecule type" value="Genomic_DNA"/>
</dbReference>
<reference evidence="1 2" key="1">
    <citation type="submission" date="2018-11" db="EMBL/GenBank/DDBJ databases">
        <title>Sequencing the genomes of 1000 actinobacteria strains.</title>
        <authorList>
            <person name="Klenk H.-P."/>
        </authorList>
    </citation>
    <scope>NUCLEOTIDE SEQUENCE [LARGE SCALE GENOMIC DNA]</scope>
    <source>
        <strain evidence="1 2">DSM 12652</strain>
    </source>
</reference>
<evidence type="ECO:0000313" key="1">
    <source>
        <dbReference type="EMBL" id="ROR89993.1"/>
    </source>
</evidence>
<gene>
    <name evidence="1" type="ORF">EDD33_0825</name>
</gene>
<evidence type="ECO:0000313" key="2">
    <source>
        <dbReference type="Proteomes" id="UP000281738"/>
    </source>
</evidence>
<comment type="caution">
    <text evidence="1">The sequence shown here is derived from an EMBL/GenBank/DDBJ whole genome shotgun (WGS) entry which is preliminary data.</text>
</comment>
<accession>A0A3N2CR35</accession>
<name>A0A3N2CR35_9ACTN</name>
<dbReference type="RefSeq" id="WP_123389222.1">
    <property type="nucleotide sequence ID" value="NZ_RKHO01000001.1"/>
</dbReference>